<dbReference type="AlphaFoldDB" id="A0A3B0UWH3"/>
<proteinExistence type="predicted"/>
<reference evidence="1" key="1">
    <citation type="submission" date="2018-06" db="EMBL/GenBank/DDBJ databases">
        <authorList>
            <person name="Zhirakovskaya E."/>
        </authorList>
    </citation>
    <scope>NUCLEOTIDE SEQUENCE</scope>
</reference>
<dbReference type="EMBL" id="UOEV01000088">
    <property type="protein sequence ID" value="VAW33200.1"/>
    <property type="molecule type" value="Genomic_DNA"/>
</dbReference>
<sequence length="118" mass="13305">VSLDGVRSELGDEVADMVASVTHDNTLSWIERSKAYIETVRTASEEAKAISVADKIANAESLISSHAREGSEVWRHFSTGREKKLWFEEAVLAMLQESWSHPLVEEYARFVKRLQGLE</sequence>
<feature type="non-terminal residue" evidence="1">
    <location>
        <position position="1"/>
    </location>
</feature>
<dbReference type="GO" id="GO:0008893">
    <property type="term" value="F:guanosine-3',5'-bis(diphosphate) 3'-diphosphatase activity"/>
    <property type="evidence" value="ECO:0007669"/>
    <property type="project" value="TreeGrafter"/>
</dbReference>
<organism evidence="1">
    <name type="scientific">hydrothermal vent metagenome</name>
    <dbReference type="NCBI Taxonomy" id="652676"/>
    <lineage>
        <taxon>unclassified sequences</taxon>
        <taxon>metagenomes</taxon>
        <taxon>ecological metagenomes</taxon>
    </lineage>
</organism>
<gene>
    <name evidence="1" type="ORF">MNBD_CPR01-305</name>
</gene>
<dbReference type="Gene3D" id="1.10.3210.10">
    <property type="entry name" value="Hypothetical protein af1432"/>
    <property type="match status" value="1"/>
</dbReference>
<dbReference type="InterPro" id="IPR052194">
    <property type="entry name" value="MESH1"/>
</dbReference>
<dbReference type="PANTHER" id="PTHR46246">
    <property type="entry name" value="GUANOSINE-3',5'-BIS(DIPHOSPHATE) 3'-PYROPHOSPHOHYDROLASE MESH1"/>
    <property type="match status" value="1"/>
</dbReference>
<evidence type="ECO:0000313" key="1">
    <source>
        <dbReference type="EMBL" id="VAW33200.1"/>
    </source>
</evidence>
<dbReference type="SUPFAM" id="SSF109604">
    <property type="entry name" value="HD-domain/PDEase-like"/>
    <property type="match status" value="1"/>
</dbReference>
<dbReference type="PANTHER" id="PTHR46246:SF1">
    <property type="entry name" value="GUANOSINE-3',5'-BIS(DIPHOSPHATE) 3'-PYROPHOSPHOHYDROLASE MESH1"/>
    <property type="match status" value="1"/>
</dbReference>
<protein>
    <submittedName>
        <fullName evidence="1">Uncharacterized protein</fullName>
    </submittedName>
</protein>
<name>A0A3B0UWH3_9ZZZZ</name>
<accession>A0A3B0UWH3</accession>